<sequence length="292" mass="34121">MNPTLLEIFQHIRRIQIETTRNVDDLFAGIYRSAFKGRGLEFEDVREYQPGDDIRSIDWNVTARLQTPYLKNFREERELTVMLVVDISASSHFSHIKQLKSELIAEVAALLAFSAIKNQDNVGLLLFSNQIELYLKPKKGLRHVLRVIRELLFFQPQYRGTDLQKALKFLGNVQKKQSTCFLISDFLTQPLFHAIHVTAKRHELIGIQLYDEYEQNFPSMGLISLYDLESNKKALIDSSDKSLQKFYQESSKYRQQLWQKTFAKAGAAWISIRTDESSTQALYNFFKFRHKK</sequence>
<dbReference type="Pfam" id="PF01882">
    <property type="entry name" value="DUF58"/>
    <property type="match status" value="1"/>
</dbReference>
<dbReference type="RefSeq" id="WP_039360570.1">
    <property type="nucleotide sequence ID" value="NZ_JSAN01000133.1"/>
</dbReference>
<protein>
    <recommendedName>
        <fullName evidence="1">DUF58 domain-containing protein</fullName>
    </recommendedName>
</protein>
<dbReference type="Proteomes" id="UP000031465">
    <property type="component" value="Unassembled WGS sequence"/>
</dbReference>
<proteinExistence type="predicted"/>
<feature type="domain" description="DUF58" evidence="1">
    <location>
        <begin position="44"/>
        <end position="252"/>
    </location>
</feature>
<comment type="caution">
    <text evidence="2">The sequence shown here is derived from an EMBL/GenBank/DDBJ whole genome shotgun (WGS) entry which is preliminary data.</text>
</comment>
<dbReference type="PATRIC" id="fig|362787.3.peg.1964"/>
<dbReference type="PANTHER" id="PTHR33608">
    <property type="entry name" value="BLL2464 PROTEIN"/>
    <property type="match status" value="1"/>
</dbReference>
<accession>A0A0C1GZ79</accession>
<dbReference type="InterPro" id="IPR002881">
    <property type="entry name" value="DUF58"/>
</dbReference>
<evidence type="ECO:0000313" key="2">
    <source>
        <dbReference type="EMBL" id="KIC70894.1"/>
    </source>
</evidence>
<evidence type="ECO:0000313" key="3">
    <source>
        <dbReference type="Proteomes" id="UP000031465"/>
    </source>
</evidence>
<evidence type="ECO:0000259" key="1">
    <source>
        <dbReference type="Pfam" id="PF01882"/>
    </source>
</evidence>
<name>A0A0C1GZ79_9BACT</name>
<organism evidence="2 3">
    <name type="scientific">Candidatus Protochlamydia amoebophila</name>
    <dbReference type="NCBI Taxonomy" id="362787"/>
    <lineage>
        <taxon>Bacteria</taxon>
        <taxon>Pseudomonadati</taxon>
        <taxon>Chlamydiota</taxon>
        <taxon>Chlamydiia</taxon>
        <taxon>Parachlamydiales</taxon>
        <taxon>Parachlamydiaceae</taxon>
        <taxon>Candidatus Protochlamydia</taxon>
    </lineage>
</organism>
<dbReference type="EMBL" id="JSAN01000133">
    <property type="protein sequence ID" value="KIC70894.1"/>
    <property type="molecule type" value="Genomic_DNA"/>
</dbReference>
<reference evidence="2 3" key="1">
    <citation type="journal article" date="2014" name="Mol. Biol. Evol.">
        <title>Massive expansion of Ubiquitination-related gene families within the Chlamydiae.</title>
        <authorList>
            <person name="Domman D."/>
            <person name="Collingro A."/>
            <person name="Lagkouvardos I."/>
            <person name="Gehre L."/>
            <person name="Weinmaier T."/>
            <person name="Rattei T."/>
            <person name="Subtil A."/>
            <person name="Horn M."/>
        </authorList>
    </citation>
    <scope>NUCLEOTIDE SEQUENCE [LARGE SCALE GENOMIC DNA]</scope>
    <source>
        <strain evidence="2 3">EI2</strain>
    </source>
</reference>
<dbReference type="InterPro" id="IPR036465">
    <property type="entry name" value="vWFA_dom_sf"/>
</dbReference>
<gene>
    <name evidence="2" type="ORF">DB44_FL00540</name>
</gene>
<dbReference type="SUPFAM" id="SSF53300">
    <property type="entry name" value="vWA-like"/>
    <property type="match status" value="1"/>
</dbReference>
<dbReference type="Gene3D" id="3.40.50.410">
    <property type="entry name" value="von Willebrand factor, type A domain"/>
    <property type="match status" value="1"/>
</dbReference>
<dbReference type="PANTHER" id="PTHR33608:SF6">
    <property type="entry name" value="BLL2464 PROTEIN"/>
    <property type="match status" value="1"/>
</dbReference>
<dbReference type="AlphaFoldDB" id="A0A0C1GZ79"/>